<keyword evidence="3" id="KW-0547">Nucleotide-binding</keyword>
<feature type="domain" description="Protein kinase" evidence="6">
    <location>
        <begin position="95"/>
        <end position="300"/>
    </location>
</feature>
<keyword evidence="8" id="KW-1185">Reference proteome</keyword>
<dbReference type="PROSITE" id="PS50011">
    <property type="entry name" value="PROTEIN_KINASE_DOM"/>
    <property type="match status" value="1"/>
</dbReference>
<dbReference type="SUPFAM" id="SSF56112">
    <property type="entry name" value="Protein kinase-like (PK-like)"/>
    <property type="match status" value="1"/>
</dbReference>
<name>A0A7M7KMG4_VARDE</name>
<keyword evidence="1" id="KW-0723">Serine/threonine-protein kinase</keyword>
<dbReference type="GeneID" id="111251096"/>
<evidence type="ECO:0000313" key="8">
    <source>
        <dbReference type="Proteomes" id="UP000594260"/>
    </source>
</evidence>
<organism evidence="7 8">
    <name type="scientific">Varroa destructor</name>
    <name type="common">Honeybee mite</name>
    <dbReference type="NCBI Taxonomy" id="109461"/>
    <lineage>
        <taxon>Eukaryota</taxon>
        <taxon>Metazoa</taxon>
        <taxon>Ecdysozoa</taxon>
        <taxon>Arthropoda</taxon>
        <taxon>Chelicerata</taxon>
        <taxon>Arachnida</taxon>
        <taxon>Acari</taxon>
        <taxon>Parasitiformes</taxon>
        <taxon>Mesostigmata</taxon>
        <taxon>Gamasina</taxon>
        <taxon>Dermanyssoidea</taxon>
        <taxon>Varroidae</taxon>
        <taxon>Varroa</taxon>
    </lineage>
</organism>
<sequence length="300" mass="34617">MGERVSKFKTIFSIVRGWKNALVLDFVGNDNIGWYKGCLWATPSPGVGERSTSIYDCPFEDDQKAKVAEFTARYRQLTRAPRLAPPSGQFHRNEFDFIAVLGFSGHTTILQCIDKRDKNGVSYALRRVKKEQNHGKAAMREKHILLAVDYPFILTLYETFYDNAYIYFMMELSPCGTLLAYTNCKHVGEDLTVFWIAQLVLVVEYLHAANIIHRDIRLGNMWIQCNGYIKLANFSAAKCLDECANGRTRTFRGTLYYMAPEIMCRKYYGKEVDWWTVGITTHALLYVRVSTARLFYCYTK</sequence>
<dbReference type="AlphaFoldDB" id="A0A7M7KMG4"/>
<dbReference type="InterPro" id="IPR000719">
    <property type="entry name" value="Prot_kinase_dom"/>
</dbReference>
<reference evidence="7" key="1">
    <citation type="submission" date="2021-01" db="UniProtKB">
        <authorList>
            <consortium name="EnsemblMetazoa"/>
        </authorList>
    </citation>
    <scope>IDENTIFICATION</scope>
</reference>
<dbReference type="InterPro" id="IPR011009">
    <property type="entry name" value="Kinase-like_dom_sf"/>
</dbReference>
<evidence type="ECO:0000259" key="6">
    <source>
        <dbReference type="PROSITE" id="PS50011"/>
    </source>
</evidence>
<evidence type="ECO:0000256" key="2">
    <source>
        <dbReference type="ARBA" id="ARBA00022679"/>
    </source>
</evidence>
<evidence type="ECO:0000256" key="4">
    <source>
        <dbReference type="ARBA" id="ARBA00022777"/>
    </source>
</evidence>
<accession>A0A7M7KMG4</accession>
<dbReference type="Pfam" id="PF00069">
    <property type="entry name" value="Pkinase"/>
    <property type="match status" value="1"/>
</dbReference>
<evidence type="ECO:0000256" key="5">
    <source>
        <dbReference type="ARBA" id="ARBA00022840"/>
    </source>
</evidence>
<dbReference type="InParanoid" id="A0A7M7KMG4"/>
<dbReference type="PANTHER" id="PTHR24353:SF139">
    <property type="match status" value="1"/>
</dbReference>
<protein>
    <recommendedName>
        <fullName evidence="6">Protein kinase domain-containing protein</fullName>
    </recommendedName>
</protein>
<keyword evidence="2" id="KW-0808">Transferase</keyword>
<dbReference type="EnsemblMetazoa" id="XM_022807383">
    <property type="protein sequence ID" value="XP_022663118"/>
    <property type="gene ID" value="LOC111251096"/>
</dbReference>
<proteinExistence type="predicted"/>
<evidence type="ECO:0000256" key="3">
    <source>
        <dbReference type="ARBA" id="ARBA00022741"/>
    </source>
</evidence>
<evidence type="ECO:0000313" key="7">
    <source>
        <dbReference type="EnsemblMetazoa" id="XP_022663118"/>
    </source>
</evidence>
<dbReference type="Proteomes" id="UP000594260">
    <property type="component" value="Unplaced"/>
</dbReference>
<dbReference type="GO" id="GO:0005524">
    <property type="term" value="F:ATP binding"/>
    <property type="evidence" value="ECO:0007669"/>
    <property type="project" value="UniProtKB-KW"/>
</dbReference>
<keyword evidence="5" id="KW-0067">ATP-binding</keyword>
<dbReference type="GO" id="GO:0005952">
    <property type="term" value="C:cAMP-dependent protein kinase complex"/>
    <property type="evidence" value="ECO:0007669"/>
    <property type="project" value="TreeGrafter"/>
</dbReference>
<dbReference type="PANTHER" id="PTHR24353">
    <property type="entry name" value="CYCLIC NUCLEOTIDE-DEPENDENT PROTEIN KINASE"/>
    <property type="match status" value="1"/>
</dbReference>
<dbReference type="GO" id="GO:0004691">
    <property type="term" value="F:cAMP-dependent protein kinase activity"/>
    <property type="evidence" value="ECO:0007669"/>
    <property type="project" value="TreeGrafter"/>
</dbReference>
<keyword evidence="4" id="KW-0418">Kinase</keyword>
<dbReference type="OrthoDB" id="6513976at2759"/>
<dbReference type="SMART" id="SM00220">
    <property type="entry name" value="S_TKc"/>
    <property type="match status" value="1"/>
</dbReference>
<dbReference type="KEGG" id="vde:111251096"/>
<dbReference type="RefSeq" id="XP_022663118.1">
    <property type="nucleotide sequence ID" value="XM_022807383.1"/>
</dbReference>
<evidence type="ECO:0000256" key="1">
    <source>
        <dbReference type="ARBA" id="ARBA00022527"/>
    </source>
</evidence>
<dbReference type="Gene3D" id="1.10.510.10">
    <property type="entry name" value="Transferase(Phosphotransferase) domain 1"/>
    <property type="match status" value="1"/>
</dbReference>
<dbReference type="Gene3D" id="3.30.200.20">
    <property type="entry name" value="Phosphorylase Kinase, domain 1"/>
    <property type="match status" value="1"/>
</dbReference>